<evidence type="ECO:0000256" key="2">
    <source>
        <dbReference type="ARBA" id="ARBA00022448"/>
    </source>
</evidence>
<feature type="domain" description="TonB-dependent receptor-like beta-barrel" evidence="11">
    <location>
        <begin position="396"/>
        <end position="962"/>
    </location>
</feature>
<gene>
    <name evidence="13" type="ORF">MuYL_2795</name>
</gene>
<dbReference type="Gene3D" id="2.40.170.20">
    <property type="entry name" value="TonB-dependent receptor, beta-barrel domain"/>
    <property type="match status" value="1"/>
</dbReference>
<keyword evidence="14" id="KW-1185">Reference proteome</keyword>
<keyword evidence="2 8" id="KW-0813">Transport</keyword>
<feature type="signal peptide" evidence="10">
    <location>
        <begin position="1"/>
        <end position="35"/>
    </location>
</feature>
<dbReference type="InterPro" id="IPR000531">
    <property type="entry name" value="Beta-barrel_TonB"/>
</dbReference>
<dbReference type="InterPro" id="IPR023996">
    <property type="entry name" value="TonB-dep_OMP_SusC/RagA"/>
</dbReference>
<dbReference type="NCBIfam" id="TIGR04057">
    <property type="entry name" value="SusC_RagA_signa"/>
    <property type="match status" value="1"/>
</dbReference>
<dbReference type="GO" id="GO:0009279">
    <property type="term" value="C:cell outer membrane"/>
    <property type="evidence" value="ECO:0007669"/>
    <property type="project" value="UniProtKB-SubCell"/>
</dbReference>
<evidence type="ECO:0000313" key="13">
    <source>
        <dbReference type="EMBL" id="ASU34682.1"/>
    </source>
</evidence>
<evidence type="ECO:0000259" key="11">
    <source>
        <dbReference type="Pfam" id="PF00593"/>
    </source>
</evidence>
<dbReference type="SUPFAM" id="SSF49464">
    <property type="entry name" value="Carboxypeptidase regulatory domain-like"/>
    <property type="match status" value="1"/>
</dbReference>
<dbReference type="AlphaFoldDB" id="A0A223NXU1"/>
<feature type="chain" id="PRO_5012827153" evidence="10">
    <location>
        <begin position="36"/>
        <end position="1004"/>
    </location>
</feature>
<evidence type="ECO:0000256" key="8">
    <source>
        <dbReference type="PROSITE-ProRule" id="PRU01360"/>
    </source>
</evidence>
<protein>
    <submittedName>
        <fullName evidence="13">SusC/RagA family TonB-linked outer membrane protein</fullName>
    </submittedName>
</protein>
<dbReference type="RefSeq" id="WP_094571006.1">
    <property type="nucleotide sequence ID" value="NZ_CP022743.1"/>
</dbReference>
<evidence type="ECO:0000256" key="9">
    <source>
        <dbReference type="RuleBase" id="RU003357"/>
    </source>
</evidence>
<dbReference type="PROSITE" id="PS52016">
    <property type="entry name" value="TONB_DEPENDENT_REC_3"/>
    <property type="match status" value="1"/>
</dbReference>
<evidence type="ECO:0000256" key="1">
    <source>
        <dbReference type="ARBA" id="ARBA00004571"/>
    </source>
</evidence>
<dbReference type="InterPro" id="IPR012910">
    <property type="entry name" value="Plug_dom"/>
</dbReference>
<dbReference type="OrthoDB" id="9768177at2"/>
<organism evidence="13 14">
    <name type="scientific">Mucilaginibacter xinganensis</name>
    <dbReference type="NCBI Taxonomy" id="1234841"/>
    <lineage>
        <taxon>Bacteria</taxon>
        <taxon>Pseudomonadati</taxon>
        <taxon>Bacteroidota</taxon>
        <taxon>Sphingobacteriia</taxon>
        <taxon>Sphingobacteriales</taxon>
        <taxon>Sphingobacteriaceae</taxon>
        <taxon>Mucilaginibacter</taxon>
    </lineage>
</organism>
<comment type="similarity">
    <text evidence="8 9">Belongs to the TonB-dependent receptor family.</text>
</comment>
<dbReference type="Pfam" id="PF00593">
    <property type="entry name" value="TonB_dep_Rec_b-barrel"/>
    <property type="match status" value="1"/>
</dbReference>
<dbReference type="SUPFAM" id="SSF56935">
    <property type="entry name" value="Porins"/>
    <property type="match status" value="1"/>
</dbReference>
<sequence length="1004" mass="110242">MKKNYHYFFKQLSYLKKQSFFLIFALLFSAYAAHAQSAKTVTGTVTDEKNEPLPGVSVSVIGTGRGTNTDVKGHYSISVSNGEVLRFTFVGYLKNEVAIGASATINVNLTPDAKQLKDVVVIGYGTSSKKDVTGSITSIKAEDFNVGVTTTPAELLQGKVPGLNVTKSGDPNQAPSVVLRGPSTIRTTGGAQEPFYVIDGIPGASIDVLAPADIESIDVLKDASSTAIYGSRAANGVIIVTTKKAKSGQNRLSYSAYASLENVSKKIDMLSGDELRKYLADNGQKPLTTPIDDDGSNTNWQNLIERTGYSQNHNLSYGGASNNAEYGASVNYFKNDGILKRTSLERTIYRGYINQRFFDNHLKLNLNLTNSNSNSNDIFQQNILPAMLFYLPTVGPFNPDGSYKENYTRTGSGTLNPLSLLNNNTIKSNDNKTLINGVVQVDILSGLKFTLSGSTQRDQYNYNSYLNSLSGLAVNLNGVAHRTSTLNTNTIVESYFNYDKEFGQHTLKFLAGYSYQQNRTNDGFGVQTQNFSNDNLAYNNLFLSNPSSVSQIAFDNNPISTLRLISYYGRVQYQFADKYLFQASLRDDGSSAFGANHRYGLFPAVSAGWRIINEDFMKNMPVFSDLKLRVGYGVSGNSVGFDAFSSILIYGTQSVNGTSSKFLYNGNVTNAIGAVRNENPDLKWESTATTNIGLDFGLFKNRITGSIDYYIKKTSDLIYDQYPVSLTQYFTPTITANAGKIKNSGIEVVLNSTIVKTSDFSWRTSVNVSHNKNVIESLSNGKFNLPQFYTAQLGGKGQSGNYSQIVQPGYALGTFYLWHYMGKNDQGVSTYQNAAGNVIATQPLTTDQRIAGNAQPNIIYGWTNTFVYKNFDFNFLIRGVTGNKILNATLANLNNPADSRLQNIPRFTLGESFKDINGYLISDRFLESGSYLRLDNATLGYTIKPKIPAIKSIRLYVSGNNLFLITKYKGIDPEVNIGGLTPGIDNNNFYPKTRTFLMGLNASF</sequence>
<dbReference type="InterPro" id="IPR037066">
    <property type="entry name" value="Plug_dom_sf"/>
</dbReference>
<keyword evidence="3 8" id="KW-1134">Transmembrane beta strand</keyword>
<keyword evidence="10" id="KW-0732">Signal</keyword>
<dbReference type="Pfam" id="PF07715">
    <property type="entry name" value="Plug"/>
    <property type="match status" value="1"/>
</dbReference>
<proteinExistence type="inferred from homology"/>
<dbReference type="KEGG" id="muc:MuYL_2795"/>
<evidence type="ECO:0000256" key="4">
    <source>
        <dbReference type="ARBA" id="ARBA00022692"/>
    </source>
</evidence>
<evidence type="ECO:0000256" key="7">
    <source>
        <dbReference type="ARBA" id="ARBA00023237"/>
    </source>
</evidence>
<dbReference type="InterPro" id="IPR023997">
    <property type="entry name" value="TonB-dep_OMP_SusC/RagA_CS"/>
</dbReference>
<dbReference type="Proteomes" id="UP000215002">
    <property type="component" value="Chromosome"/>
</dbReference>
<dbReference type="InterPro" id="IPR036942">
    <property type="entry name" value="Beta-barrel_TonB_sf"/>
</dbReference>
<dbReference type="Gene3D" id="2.170.130.10">
    <property type="entry name" value="TonB-dependent receptor, plug domain"/>
    <property type="match status" value="1"/>
</dbReference>
<evidence type="ECO:0000313" key="14">
    <source>
        <dbReference type="Proteomes" id="UP000215002"/>
    </source>
</evidence>
<feature type="domain" description="TonB-dependent receptor plug" evidence="12">
    <location>
        <begin position="129"/>
        <end position="237"/>
    </location>
</feature>
<evidence type="ECO:0000256" key="3">
    <source>
        <dbReference type="ARBA" id="ARBA00022452"/>
    </source>
</evidence>
<name>A0A223NXU1_9SPHI</name>
<dbReference type="EMBL" id="CP022743">
    <property type="protein sequence ID" value="ASU34682.1"/>
    <property type="molecule type" value="Genomic_DNA"/>
</dbReference>
<accession>A0A223NXU1</accession>
<evidence type="ECO:0000256" key="5">
    <source>
        <dbReference type="ARBA" id="ARBA00023077"/>
    </source>
</evidence>
<keyword evidence="4 8" id="KW-0812">Transmembrane</keyword>
<keyword evidence="5 9" id="KW-0798">TonB box</keyword>
<keyword evidence="6 8" id="KW-0472">Membrane</keyword>
<dbReference type="Gene3D" id="2.60.40.1120">
    <property type="entry name" value="Carboxypeptidase-like, regulatory domain"/>
    <property type="match status" value="1"/>
</dbReference>
<dbReference type="Pfam" id="PF13715">
    <property type="entry name" value="CarbopepD_reg_2"/>
    <property type="match status" value="1"/>
</dbReference>
<dbReference type="NCBIfam" id="TIGR04056">
    <property type="entry name" value="OMP_RagA_SusC"/>
    <property type="match status" value="1"/>
</dbReference>
<evidence type="ECO:0000256" key="10">
    <source>
        <dbReference type="SAM" id="SignalP"/>
    </source>
</evidence>
<evidence type="ECO:0000256" key="6">
    <source>
        <dbReference type="ARBA" id="ARBA00023136"/>
    </source>
</evidence>
<dbReference type="InterPro" id="IPR039426">
    <property type="entry name" value="TonB-dep_rcpt-like"/>
</dbReference>
<keyword evidence="7 8" id="KW-0998">Cell outer membrane</keyword>
<dbReference type="InterPro" id="IPR008969">
    <property type="entry name" value="CarboxyPept-like_regulatory"/>
</dbReference>
<comment type="subcellular location">
    <subcellularLocation>
        <location evidence="1 8">Cell outer membrane</location>
        <topology evidence="1 8">Multi-pass membrane protein</topology>
    </subcellularLocation>
</comment>
<reference evidence="13 14" key="1">
    <citation type="submission" date="2017-08" db="EMBL/GenBank/DDBJ databases">
        <title>Complete genome sequence of Mucilaginibacter sp. strain BJC16-A31.</title>
        <authorList>
            <consortium name="Henan University of Science and Technology"/>
            <person name="You X."/>
        </authorList>
    </citation>
    <scope>NUCLEOTIDE SEQUENCE [LARGE SCALE GENOMIC DNA]</scope>
    <source>
        <strain evidence="13 14">BJC16-A31</strain>
    </source>
</reference>
<evidence type="ECO:0000259" key="12">
    <source>
        <dbReference type="Pfam" id="PF07715"/>
    </source>
</evidence>